<name>A0A5C5ZLX7_9BACT</name>
<keyword evidence="2" id="KW-1185">Reference proteome</keyword>
<dbReference type="SUPFAM" id="SSF52266">
    <property type="entry name" value="SGNH hydrolase"/>
    <property type="match status" value="1"/>
</dbReference>
<dbReference type="PANTHER" id="PTHR30383:SF5">
    <property type="entry name" value="SGNH HYDROLASE-TYPE ESTERASE DOMAIN-CONTAINING PROTEIN"/>
    <property type="match status" value="1"/>
</dbReference>
<gene>
    <name evidence="1" type="ORF">Pla52n_69440</name>
</gene>
<dbReference type="SUPFAM" id="SSF48452">
    <property type="entry name" value="TPR-like"/>
    <property type="match status" value="1"/>
</dbReference>
<organism evidence="1 2">
    <name type="scientific">Stieleria varia</name>
    <dbReference type="NCBI Taxonomy" id="2528005"/>
    <lineage>
        <taxon>Bacteria</taxon>
        <taxon>Pseudomonadati</taxon>
        <taxon>Planctomycetota</taxon>
        <taxon>Planctomycetia</taxon>
        <taxon>Pirellulales</taxon>
        <taxon>Pirellulaceae</taxon>
        <taxon>Stieleria</taxon>
    </lineage>
</organism>
<dbReference type="Proteomes" id="UP000320176">
    <property type="component" value="Unassembled WGS sequence"/>
</dbReference>
<dbReference type="InterPro" id="IPR036514">
    <property type="entry name" value="SGNH_hydro_sf"/>
</dbReference>
<dbReference type="Gene3D" id="3.40.50.1110">
    <property type="entry name" value="SGNH hydrolase"/>
    <property type="match status" value="1"/>
</dbReference>
<dbReference type="PANTHER" id="PTHR30383">
    <property type="entry name" value="THIOESTERASE 1/PROTEASE 1/LYSOPHOSPHOLIPASE L1"/>
    <property type="match status" value="1"/>
</dbReference>
<dbReference type="Gene3D" id="1.25.40.10">
    <property type="entry name" value="Tetratricopeptide repeat domain"/>
    <property type="match status" value="1"/>
</dbReference>
<dbReference type="InterPro" id="IPR011990">
    <property type="entry name" value="TPR-like_helical_dom_sf"/>
</dbReference>
<sequence length="457" mass="51152">MTGGASVELDSAIDADPTSEIFSMPSLLVRNDPAGQWEVSQERYNFFRPAAFPIEKAPGTRRIFALGGSTVQGRPYAHETAFPAWLKLELAARGSESADHSRDEIVNLGGVSYASYRVEKILDEVLLHQPDVIVLYTGHNEFLEDRTYASLRAMNATQTWATKLGRRLHTVRWLQQRFASSPPKTTVQSEMPSEVDTRLDHAGGLESYQRDPQWRQAVEQQFHVTLQRMIDKVIAQDVSLVLCVPASDLVGTPPIKVTNADFDEVDQDAFETHWQVATDAMRTSDDRIAACLRCIKLDPQHAGAHFIAGRLSLDLGRTREAREYLTAARDFDVCPLRATTPIMESVRSLAAKYNVPLIQTDQILDQWNVRREPFPDGISDPEKFIDHVHPSIVGHQRIAKAIADVLVGRGTQKSEAKFSQMSQDHLTLLGEDYFIRGKQRLQGLQNWAQGRAGNLGL</sequence>
<evidence type="ECO:0000313" key="1">
    <source>
        <dbReference type="EMBL" id="TWT87987.1"/>
    </source>
</evidence>
<evidence type="ECO:0000313" key="2">
    <source>
        <dbReference type="Proteomes" id="UP000320176"/>
    </source>
</evidence>
<dbReference type="AlphaFoldDB" id="A0A5C5ZLX7"/>
<protein>
    <recommendedName>
        <fullName evidence="3">GDSL-like Lipase/Acylhydrolase</fullName>
    </recommendedName>
</protein>
<proteinExistence type="predicted"/>
<reference evidence="1 2" key="1">
    <citation type="submission" date="2019-02" db="EMBL/GenBank/DDBJ databases">
        <title>Deep-cultivation of Planctomycetes and their phenomic and genomic characterization uncovers novel biology.</title>
        <authorList>
            <person name="Wiegand S."/>
            <person name="Jogler M."/>
            <person name="Boedeker C."/>
            <person name="Pinto D."/>
            <person name="Vollmers J."/>
            <person name="Rivas-Marin E."/>
            <person name="Kohn T."/>
            <person name="Peeters S.H."/>
            <person name="Heuer A."/>
            <person name="Rast P."/>
            <person name="Oberbeckmann S."/>
            <person name="Bunk B."/>
            <person name="Jeske O."/>
            <person name="Meyerdierks A."/>
            <person name="Storesund J.E."/>
            <person name="Kallscheuer N."/>
            <person name="Luecker S."/>
            <person name="Lage O.M."/>
            <person name="Pohl T."/>
            <person name="Merkel B.J."/>
            <person name="Hornburger P."/>
            <person name="Mueller R.-W."/>
            <person name="Bruemmer F."/>
            <person name="Labrenz M."/>
            <person name="Spormann A.M."/>
            <person name="Op Den Camp H."/>
            <person name="Overmann J."/>
            <person name="Amann R."/>
            <person name="Jetten M.S.M."/>
            <person name="Mascher T."/>
            <person name="Medema M.H."/>
            <person name="Devos D.P."/>
            <person name="Kaster A.-K."/>
            <person name="Ovreas L."/>
            <person name="Rohde M."/>
            <person name="Galperin M.Y."/>
            <person name="Jogler C."/>
        </authorList>
    </citation>
    <scope>NUCLEOTIDE SEQUENCE [LARGE SCALE GENOMIC DNA]</scope>
    <source>
        <strain evidence="1 2">Pla52n</strain>
    </source>
</reference>
<dbReference type="EMBL" id="SJPN01000029">
    <property type="protein sequence ID" value="TWT87987.1"/>
    <property type="molecule type" value="Genomic_DNA"/>
</dbReference>
<comment type="caution">
    <text evidence="1">The sequence shown here is derived from an EMBL/GenBank/DDBJ whole genome shotgun (WGS) entry which is preliminary data.</text>
</comment>
<accession>A0A5C5ZLX7</accession>
<dbReference type="GO" id="GO:0004622">
    <property type="term" value="F:phosphatidylcholine lysophospholipase activity"/>
    <property type="evidence" value="ECO:0007669"/>
    <property type="project" value="TreeGrafter"/>
</dbReference>
<dbReference type="InterPro" id="IPR051532">
    <property type="entry name" value="Ester_Hydrolysis_Enzymes"/>
</dbReference>
<evidence type="ECO:0008006" key="3">
    <source>
        <dbReference type="Google" id="ProtNLM"/>
    </source>
</evidence>